<evidence type="ECO:0000313" key="3">
    <source>
        <dbReference type="EMBL" id="ORZ06889.1"/>
    </source>
</evidence>
<accession>A0A1X2I276</accession>
<feature type="transmembrane region" description="Helical" evidence="2">
    <location>
        <begin position="20"/>
        <end position="42"/>
    </location>
</feature>
<feature type="compositionally biased region" description="Low complexity" evidence="1">
    <location>
        <begin position="428"/>
        <end position="449"/>
    </location>
</feature>
<name>A0A1X2I276_9FUNG</name>
<feature type="transmembrane region" description="Helical" evidence="2">
    <location>
        <begin position="292"/>
        <end position="311"/>
    </location>
</feature>
<dbReference type="AlphaFoldDB" id="A0A1X2I276"/>
<dbReference type="EMBL" id="MCGE01000037">
    <property type="protein sequence ID" value="ORZ06889.1"/>
    <property type="molecule type" value="Genomic_DNA"/>
</dbReference>
<proteinExistence type="predicted"/>
<sequence length="524" mass="59015">MHFIFQALHRRPLEPKSLAISRGVSAILLSLVFLAYVGFLIYQIYTDSRLLIITTQNLHSYPSPDVEMCVYGSRWEISSCALITMDYDSQVVPRCTPYLIGSPADNEGPQWCWVFKTDQLEFGVELGNTAEASPSPEQSQIKTIRRVDIYWAISNLTAYNLYNPWAPSVTVTLYSPGFSSWRIKPANMIPQQATAWRNLQLQHYVSSTIMNYWNTIYFTPARYRAIRPYDPLSILGINSSFIDIDTLHTSQHDWPLNNASINYTKYGEYQGVLSFLLSAGDMEVRTEQRNHTLLAALALAGGCYGVIFAIYCVLYGTPKLAPFGLTHGMSIWYYRGKSKLGRKKTDVDEEDHSSPTNLHVHRSSKNHLLSMDGTSIHSNSSLDSHEQLTTNDNHHSLESIHPAMIRMDTINRTAVSNGAGKNQLVDESNSVPSTAAPASAPAIQSPSTASSSHYFTHLESRVQELESILREYFLDVDYLDALRTRQREYIEAGAAATITENRRQSFALPYGTHTRKSITGQEWT</sequence>
<feature type="region of interest" description="Disordered" evidence="1">
    <location>
        <begin position="370"/>
        <end position="389"/>
    </location>
</feature>
<keyword evidence="4" id="KW-1185">Reference proteome</keyword>
<dbReference type="OrthoDB" id="2277740at2759"/>
<evidence type="ECO:0000313" key="4">
    <source>
        <dbReference type="Proteomes" id="UP000193560"/>
    </source>
</evidence>
<feature type="region of interest" description="Disordered" evidence="1">
    <location>
        <begin position="422"/>
        <end position="449"/>
    </location>
</feature>
<evidence type="ECO:0000256" key="2">
    <source>
        <dbReference type="SAM" id="Phobius"/>
    </source>
</evidence>
<keyword evidence="2" id="KW-1133">Transmembrane helix</keyword>
<evidence type="ECO:0000256" key="1">
    <source>
        <dbReference type="SAM" id="MobiDB-lite"/>
    </source>
</evidence>
<comment type="caution">
    <text evidence="3">The sequence shown here is derived from an EMBL/GenBank/DDBJ whole genome shotgun (WGS) entry which is preliminary data.</text>
</comment>
<reference evidence="3 4" key="1">
    <citation type="submission" date="2016-07" db="EMBL/GenBank/DDBJ databases">
        <title>Pervasive Adenine N6-methylation of Active Genes in Fungi.</title>
        <authorList>
            <consortium name="DOE Joint Genome Institute"/>
            <person name="Mondo S.J."/>
            <person name="Dannebaum R.O."/>
            <person name="Kuo R.C."/>
            <person name="Labutti K."/>
            <person name="Haridas S."/>
            <person name="Kuo A."/>
            <person name="Salamov A."/>
            <person name="Ahrendt S.R."/>
            <person name="Lipzen A."/>
            <person name="Sullivan W."/>
            <person name="Andreopoulos W.B."/>
            <person name="Clum A."/>
            <person name="Lindquist E."/>
            <person name="Daum C."/>
            <person name="Ramamoorthy G.K."/>
            <person name="Gryganskyi A."/>
            <person name="Culley D."/>
            <person name="Magnuson J.K."/>
            <person name="James T.Y."/>
            <person name="O'Malley M.A."/>
            <person name="Stajich J.E."/>
            <person name="Spatafora J.W."/>
            <person name="Visel A."/>
            <person name="Grigoriev I.V."/>
        </authorList>
    </citation>
    <scope>NUCLEOTIDE SEQUENCE [LARGE SCALE GENOMIC DNA]</scope>
    <source>
        <strain evidence="3 4">NRRL 1336</strain>
    </source>
</reference>
<protein>
    <submittedName>
        <fullName evidence="3">Uncharacterized protein</fullName>
    </submittedName>
</protein>
<organism evidence="3 4">
    <name type="scientific">Absidia repens</name>
    <dbReference type="NCBI Taxonomy" id="90262"/>
    <lineage>
        <taxon>Eukaryota</taxon>
        <taxon>Fungi</taxon>
        <taxon>Fungi incertae sedis</taxon>
        <taxon>Mucoromycota</taxon>
        <taxon>Mucoromycotina</taxon>
        <taxon>Mucoromycetes</taxon>
        <taxon>Mucorales</taxon>
        <taxon>Cunninghamellaceae</taxon>
        <taxon>Absidia</taxon>
    </lineage>
</organism>
<keyword evidence="2" id="KW-0812">Transmembrane</keyword>
<feature type="region of interest" description="Disordered" evidence="1">
    <location>
        <begin position="344"/>
        <end position="364"/>
    </location>
</feature>
<gene>
    <name evidence="3" type="ORF">BCR42DRAFT_426659</name>
</gene>
<keyword evidence="2" id="KW-0472">Membrane</keyword>
<feature type="compositionally biased region" description="Polar residues" evidence="1">
    <location>
        <begin position="372"/>
        <end position="389"/>
    </location>
</feature>
<dbReference type="Proteomes" id="UP000193560">
    <property type="component" value="Unassembled WGS sequence"/>
</dbReference>